<evidence type="ECO:0000256" key="1">
    <source>
        <dbReference type="ARBA" id="ARBA00023118"/>
    </source>
</evidence>
<protein>
    <recommendedName>
        <fullName evidence="2">CRISPR type III-associated protein domain-containing protein</fullName>
    </recommendedName>
</protein>
<dbReference type="CDD" id="cd09726">
    <property type="entry name" value="RAMP_I_III"/>
    <property type="match status" value="1"/>
</dbReference>
<keyword evidence="1" id="KW-0051">Antiviral defense</keyword>
<dbReference type="InterPro" id="IPR052216">
    <property type="entry name" value="CRISPR_Csm3_endoribonuclease"/>
</dbReference>
<dbReference type="Pfam" id="PF03787">
    <property type="entry name" value="RAMPs"/>
    <property type="match status" value="1"/>
</dbReference>
<accession>A0A455T7E4</accession>
<reference evidence="3" key="1">
    <citation type="submission" date="2018-12" db="EMBL/GenBank/DDBJ databases">
        <title>Novel natural products biosynthetic potential of the class Ktedonobacteria.</title>
        <authorList>
            <person name="Zheng Y."/>
            <person name="Saitou A."/>
            <person name="Wang C.M."/>
            <person name="Toyoda A."/>
            <person name="Minakuchi Y."/>
            <person name="Sekiguchi Y."/>
            <person name="Ueda K."/>
            <person name="Takano H."/>
            <person name="Sakai Y."/>
            <person name="Yokota A."/>
            <person name="Yabe S."/>
        </authorList>
    </citation>
    <scope>NUCLEOTIDE SEQUENCE</scope>
    <source>
        <strain evidence="3">A3-2</strain>
    </source>
</reference>
<gene>
    <name evidence="3" type="ORF">KTA_30130</name>
</gene>
<name>A0A455T7E4_9CHLR</name>
<sequence>MNPYDFARIDWDRPPERRKPVWHHRLFGAGLPRLYSGRLELRLTARTPIFIPAYSLAAAGKAIRDPRKPEPFLQDGAGHYIIPGTSLKGLLRSLVETLGNGCLTLFDGNYEQEKTGERRFKAMYKDKVKPTFLHCENDTGLCISCRIFGSLKEGKRSVFMGKVNIGDAHADPETVVLYEPMYTKPLVEPKPHHRAFYLDEQERYIAGRKFYFHHDPSKEPLREGGYVYFTRAQPANRYIHPLDYDTVFYARLDFTNLERDELGALLLAIVLEEGMCHKIGYAKPLGLGSIALEPLRLELIDYARRYSLTSRGQAGREQLEGEALSQFIGELVGEFKREHLQRLAMEDLRRIWRWPPDPDVEYYYPDKAGWFDLPENARKRIAETRDSA</sequence>
<dbReference type="PANTHER" id="PTHR35579">
    <property type="entry name" value="CRISPR SYSTEM CMS ENDORIBONUCLEASE CSM3"/>
    <property type="match status" value="1"/>
</dbReference>
<feature type="domain" description="CRISPR type III-associated protein" evidence="2">
    <location>
        <begin position="43"/>
        <end position="213"/>
    </location>
</feature>
<dbReference type="AlphaFoldDB" id="A0A455T7E4"/>
<dbReference type="GO" id="GO:0051607">
    <property type="term" value="P:defense response to virus"/>
    <property type="evidence" value="ECO:0007669"/>
    <property type="project" value="UniProtKB-KW"/>
</dbReference>
<dbReference type="PANTHER" id="PTHR35579:SF3">
    <property type="entry name" value="CRISPR SYSTEM CMS ENDORIBONUCLEASE CSM3"/>
    <property type="match status" value="1"/>
</dbReference>
<evidence type="ECO:0000313" key="3">
    <source>
        <dbReference type="EMBL" id="BBH94814.1"/>
    </source>
</evidence>
<evidence type="ECO:0000259" key="2">
    <source>
        <dbReference type="Pfam" id="PF03787"/>
    </source>
</evidence>
<organism evidence="3">
    <name type="scientific">Thermogemmatispora argillosa</name>
    <dbReference type="NCBI Taxonomy" id="2045280"/>
    <lineage>
        <taxon>Bacteria</taxon>
        <taxon>Bacillati</taxon>
        <taxon>Chloroflexota</taxon>
        <taxon>Ktedonobacteria</taxon>
        <taxon>Thermogemmatisporales</taxon>
        <taxon>Thermogemmatisporaceae</taxon>
        <taxon>Thermogemmatispora</taxon>
    </lineage>
</organism>
<dbReference type="InterPro" id="IPR005537">
    <property type="entry name" value="RAMP_III_fam"/>
</dbReference>
<dbReference type="EMBL" id="AP019377">
    <property type="protein sequence ID" value="BBH94814.1"/>
    <property type="molecule type" value="Genomic_DNA"/>
</dbReference>
<proteinExistence type="predicted"/>